<name>A0ABU0IYE3_9HYPH</name>
<comment type="caution">
    <text evidence="5">The sequence shown here is derived from an EMBL/GenBank/DDBJ whole genome shotgun (WGS) entry which is preliminary data.</text>
</comment>
<dbReference type="InterPro" id="IPR037171">
    <property type="entry name" value="NagB/RpiA_transferase-like"/>
</dbReference>
<dbReference type="EMBL" id="JAUSVX010000001">
    <property type="protein sequence ID" value="MDQ0467033.1"/>
    <property type="molecule type" value="Genomic_DNA"/>
</dbReference>
<dbReference type="InterPro" id="IPR036388">
    <property type="entry name" value="WH-like_DNA-bd_sf"/>
</dbReference>
<accession>A0ABU0IYE3</accession>
<protein>
    <submittedName>
        <fullName evidence="5">DeoR family glycerol-3-phosphate regulon repressor</fullName>
    </submittedName>
</protein>
<dbReference type="Gene3D" id="3.40.50.1360">
    <property type="match status" value="1"/>
</dbReference>
<dbReference type="Proteomes" id="UP001242480">
    <property type="component" value="Unassembled WGS sequence"/>
</dbReference>
<dbReference type="SUPFAM" id="SSF46785">
    <property type="entry name" value="Winged helix' DNA-binding domain"/>
    <property type="match status" value="1"/>
</dbReference>
<dbReference type="PANTHER" id="PTHR30363">
    <property type="entry name" value="HTH-TYPE TRANSCRIPTIONAL REGULATOR SRLR-RELATED"/>
    <property type="match status" value="1"/>
</dbReference>
<feature type="domain" description="HTH deoR-type" evidence="4">
    <location>
        <begin position="16"/>
        <end position="71"/>
    </location>
</feature>
<keyword evidence="3" id="KW-0804">Transcription</keyword>
<dbReference type="PRINTS" id="PR00037">
    <property type="entry name" value="HTHLACR"/>
</dbReference>
<keyword evidence="6" id="KW-1185">Reference proteome</keyword>
<keyword evidence="1" id="KW-0678">Repressor</keyword>
<evidence type="ECO:0000256" key="1">
    <source>
        <dbReference type="ARBA" id="ARBA00022491"/>
    </source>
</evidence>
<organism evidence="5 6">
    <name type="scientific">Labrys wisconsinensis</name>
    <dbReference type="NCBI Taxonomy" id="425677"/>
    <lineage>
        <taxon>Bacteria</taxon>
        <taxon>Pseudomonadati</taxon>
        <taxon>Pseudomonadota</taxon>
        <taxon>Alphaproteobacteria</taxon>
        <taxon>Hyphomicrobiales</taxon>
        <taxon>Xanthobacteraceae</taxon>
        <taxon>Labrys</taxon>
    </lineage>
</organism>
<proteinExistence type="predicted"/>
<evidence type="ECO:0000256" key="2">
    <source>
        <dbReference type="ARBA" id="ARBA00023015"/>
    </source>
</evidence>
<dbReference type="SUPFAM" id="SSF100950">
    <property type="entry name" value="NagB/RpiA/CoA transferase-like"/>
    <property type="match status" value="1"/>
</dbReference>
<evidence type="ECO:0000313" key="5">
    <source>
        <dbReference type="EMBL" id="MDQ0467033.1"/>
    </source>
</evidence>
<evidence type="ECO:0000313" key="6">
    <source>
        <dbReference type="Proteomes" id="UP001242480"/>
    </source>
</evidence>
<dbReference type="InterPro" id="IPR001034">
    <property type="entry name" value="DeoR_HTH"/>
</dbReference>
<dbReference type="InterPro" id="IPR036390">
    <property type="entry name" value="WH_DNA-bd_sf"/>
</dbReference>
<keyword evidence="2" id="KW-0805">Transcription regulation</keyword>
<dbReference type="SMART" id="SM01134">
    <property type="entry name" value="DeoRC"/>
    <property type="match status" value="1"/>
</dbReference>
<dbReference type="Pfam" id="PF08220">
    <property type="entry name" value="HTH_DeoR"/>
    <property type="match status" value="1"/>
</dbReference>
<dbReference type="Gene3D" id="1.10.10.10">
    <property type="entry name" value="Winged helix-like DNA-binding domain superfamily/Winged helix DNA-binding domain"/>
    <property type="match status" value="1"/>
</dbReference>
<dbReference type="InterPro" id="IPR014036">
    <property type="entry name" value="DeoR-like_C"/>
</dbReference>
<gene>
    <name evidence="5" type="ORF">QO011_000028</name>
</gene>
<sequence length="275" mass="30074">MESTPLALGDQRRMPAQVRHAHLVDAARRRGFFLVVDIAAELGVSEMTIRRDLIELERDGVLVRTRGGAVLTGASVRPAIDREEPAFEARLRKNQEAKRRIAEVAAELVEARQTVALDVGTTTHLLAQRLSERGGLKFFTSSLRTASLLGEAGREVYVPGGQVRGEELSVCGPAALEQFERYWFDIAFIGVSGISTEGMFDYSLEDSELKRIYLRRSAHKVLLCDGAKFHRMSLVKIADFAGLDLMISDVAPPPDIAAALREAGVAVRIVPPPGA</sequence>
<dbReference type="PROSITE" id="PS51000">
    <property type="entry name" value="HTH_DEOR_2"/>
    <property type="match status" value="1"/>
</dbReference>
<reference evidence="5 6" key="1">
    <citation type="submission" date="2023-07" db="EMBL/GenBank/DDBJ databases">
        <title>Genomic Encyclopedia of Type Strains, Phase IV (KMG-IV): sequencing the most valuable type-strain genomes for metagenomic binning, comparative biology and taxonomic classification.</title>
        <authorList>
            <person name="Goeker M."/>
        </authorList>
    </citation>
    <scope>NUCLEOTIDE SEQUENCE [LARGE SCALE GENOMIC DNA]</scope>
    <source>
        <strain evidence="5 6">DSM 19619</strain>
    </source>
</reference>
<evidence type="ECO:0000259" key="4">
    <source>
        <dbReference type="PROSITE" id="PS51000"/>
    </source>
</evidence>
<dbReference type="RefSeq" id="WP_307266148.1">
    <property type="nucleotide sequence ID" value="NZ_JAUSVX010000001.1"/>
</dbReference>
<dbReference type="PANTHER" id="PTHR30363:SF4">
    <property type="entry name" value="GLYCEROL-3-PHOSPHATE REGULON REPRESSOR"/>
    <property type="match status" value="1"/>
</dbReference>
<dbReference type="SMART" id="SM00420">
    <property type="entry name" value="HTH_DEOR"/>
    <property type="match status" value="1"/>
</dbReference>
<dbReference type="Pfam" id="PF00455">
    <property type="entry name" value="DeoRC"/>
    <property type="match status" value="1"/>
</dbReference>
<evidence type="ECO:0000256" key="3">
    <source>
        <dbReference type="ARBA" id="ARBA00023163"/>
    </source>
</evidence>
<dbReference type="InterPro" id="IPR050313">
    <property type="entry name" value="Carb_Metab_HTH_regulators"/>
</dbReference>